<name>A0ABZ3F1Y9_9HELI</name>
<accession>A0ABZ3F1Y9</accession>
<reference evidence="2 3" key="1">
    <citation type="submission" date="2024-02" db="EMBL/GenBank/DDBJ databases">
        <title>Genome and pathogenicity analysis of Helicobacter mastomyrinus isolated from mice.</title>
        <authorList>
            <person name="Zhu L."/>
        </authorList>
    </citation>
    <scope>NUCLEOTIDE SEQUENCE [LARGE SCALE GENOMIC DNA]</scope>
    <source>
        <strain evidence="2 3">Hm-17</strain>
    </source>
</reference>
<dbReference type="PANTHER" id="PTHR39201:SF1">
    <property type="entry name" value="FLAVODOXIN-LIKE DOMAIN-CONTAINING PROTEIN"/>
    <property type="match status" value="1"/>
</dbReference>
<dbReference type="Pfam" id="PF12682">
    <property type="entry name" value="Flavodoxin_4"/>
    <property type="match status" value="1"/>
</dbReference>
<keyword evidence="3" id="KW-1185">Reference proteome</keyword>
<dbReference type="EMBL" id="CP145316">
    <property type="protein sequence ID" value="XAM17146.1"/>
    <property type="molecule type" value="Genomic_DNA"/>
</dbReference>
<dbReference type="RefSeq" id="WP_289688018.1">
    <property type="nucleotide sequence ID" value="NZ_CP145316.1"/>
</dbReference>
<evidence type="ECO:0000313" key="2">
    <source>
        <dbReference type="EMBL" id="XAM17146.1"/>
    </source>
</evidence>
<proteinExistence type="predicted"/>
<gene>
    <name evidence="2" type="ORF">V3I05_05475</name>
</gene>
<organism evidence="2 3">
    <name type="scientific">Helicobacter mastomyrinus</name>
    <dbReference type="NCBI Taxonomy" id="287948"/>
    <lineage>
        <taxon>Bacteria</taxon>
        <taxon>Pseudomonadati</taxon>
        <taxon>Campylobacterota</taxon>
        <taxon>Epsilonproteobacteria</taxon>
        <taxon>Campylobacterales</taxon>
        <taxon>Helicobacteraceae</taxon>
        <taxon>Helicobacter</taxon>
    </lineage>
</organism>
<evidence type="ECO:0000259" key="1">
    <source>
        <dbReference type="Pfam" id="PF12682"/>
    </source>
</evidence>
<dbReference type="SUPFAM" id="SSF52218">
    <property type="entry name" value="Flavoproteins"/>
    <property type="match status" value="1"/>
</dbReference>
<evidence type="ECO:0000313" key="3">
    <source>
        <dbReference type="Proteomes" id="UP001434737"/>
    </source>
</evidence>
<dbReference type="NCBIfam" id="NF005501">
    <property type="entry name" value="PRK07116.1"/>
    <property type="match status" value="1"/>
</dbReference>
<sequence>MKDLVAYFSATGITKDIAKTLADVANADIYEILPKEPYSVADLDWNDENSRTSKECKDKSSRPKIAQSIDISPYGRIFVGFPIWWYHAPHIINTFLESHNFHSKIIIPFCTSGGSELETCMKFLKDSAPKAVFQQDKKFDFGSSRGSIRKWLESLEQDKK</sequence>
<protein>
    <submittedName>
        <fullName evidence="2">Flavodoxin</fullName>
    </submittedName>
</protein>
<dbReference type="InterPro" id="IPR029039">
    <property type="entry name" value="Flavoprotein-like_sf"/>
</dbReference>
<dbReference type="Proteomes" id="UP001434737">
    <property type="component" value="Chromosome"/>
</dbReference>
<dbReference type="PANTHER" id="PTHR39201">
    <property type="entry name" value="EXPORTED PROTEIN-RELATED"/>
    <property type="match status" value="1"/>
</dbReference>
<dbReference type="Gene3D" id="3.40.50.360">
    <property type="match status" value="1"/>
</dbReference>
<feature type="domain" description="Flavodoxin-like" evidence="1">
    <location>
        <begin position="2"/>
        <end position="154"/>
    </location>
</feature>
<dbReference type="InterPro" id="IPR008254">
    <property type="entry name" value="Flavodoxin/NO_synth"/>
</dbReference>